<keyword evidence="7" id="KW-1015">Disulfide bond</keyword>
<evidence type="ECO:0000313" key="13">
    <source>
        <dbReference type="Proteomes" id="UP000604825"/>
    </source>
</evidence>
<evidence type="ECO:0000256" key="9">
    <source>
        <dbReference type="ARBA" id="ARBA00038895"/>
    </source>
</evidence>
<dbReference type="GO" id="GO:0004185">
    <property type="term" value="F:serine-type carboxypeptidase activity"/>
    <property type="evidence" value="ECO:0007669"/>
    <property type="project" value="UniProtKB-EC"/>
</dbReference>
<organism evidence="12 13">
    <name type="scientific">Miscanthus lutarioriparius</name>
    <dbReference type="NCBI Taxonomy" id="422564"/>
    <lineage>
        <taxon>Eukaryota</taxon>
        <taxon>Viridiplantae</taxon>
        <taxon>Streptophyta</taxon>
        <taxon>Embryophyta</taxon>
        <taxon>Tracheophyta</taxon>
        <taxon>Spermatophyta</taxon>
        <taxon>Magnoliopsida</taxon>
        <taxon>Liliopsida</taxon>
        <taxon>Poales</taxon>
        <taxon>Poaceae</taxon>
        <taxon>PACMAD clade</taxon>
        <taxon>Panicoideae</taxon>
        <taxon>Andropogonodae</taxon>
        <taxon>Andropogoneae</taxon>
        <taxon>Saccharinae</taxon>
        <taxon>Miscanthus</taxon>
    </lineage>
</organism>
<dbReference type="InterPro" id="IPR001563">
    <property type="entry name" value="Peptidase_S10"/>
</dbReference>
<dbReference type="AlphaFoldDB" id="A0A811P3C9"/>
<dbReference type="Gene3D" id="3.40.50.1820">
    <property type="entry name" value="alpha/beta hydrolase"/>
    <property type="match status" value="2"/>
</dbReference>
<keyword evidence="6" id="KW-0865">Zymogen</keyword>
<evidence type="ECO:0000256" key="1">
    <source>
        <dbReference type="ARBA" id="ARBA00001003"/>
    </source>
</evidence>
<keyword evidence="5" id="KW-0378">Hydrolase</keyword>
<evidence type="ECO:0000256" key="3">
    <source>
        <dbReference type="ARBA" id="ARBA00022645"/>
    </source>
</evidence>
<name>A0A811P3C9_9POAL</name>
<evidence type="ECO:0000256" key="6">
    <source>
        <dbReference type="ARBA" id="ARBA00023145"/>
    </source>
</evidence>
<feature type="chain" id="PRO_5032931836" description="carboxypeptidase D" evidence="11">
    <location>
        <begin position="25"/>
        <end position="401"/>
    </location>
</feature>
<gene>
    <name evidence="12" type="ORF">NCGR_LOCUS22373</name>
</gene>
<dbReference type="GO" id="GO:0006508">
    <property type="term" value="P:proteolysis"/>
    <property type="evidence" value="ECO:0007669"/>
    <property type="project" value="UniProtKB-KW"/>
</dbReference>
<dbReference type="PANTHER" id="PTHR11802">
    <property type="entry name" value="SERINE PROTEASE FAMILY S10 SERINE CARBOXYPEPTIDASE"/>
    <property type="match status" value="1"/>
</dbReference>
<keyword evidence="4" id="KW-0645">Protease</keyword>
<reference evidence="12" key="1">
    <citation type="submission" date="2020-10" db="EMBL/GenBank/DDBJ databases">
        <authorList>
            <person name="Han B."/>
            <person name="Lu T."/>
            <person name="Zhao Q."/>
            <person name="Huang X."/>
            <person name="Zhao Y."/>
        </authorList>
    </citation>
    <scope>NUCLEOTIDE SEQUENCE</scope>
</reference>
<protein>
    <recommendedName>
        <fullName evidence="9">carboxypeptidase D</fullName>
        <ecNumber evidence="9">3.4.16.6</ecNumber>
    </recommendedName>
</protein>
<proteinExistence type="inferred from homology"/>
<dbReference type="InterPro" id="IPR029058">
    <property type="entry name" value="AB_hydrolase_fold"/>
</dbReference>
<keyword evidence="11" id="KW-0732">Signal</keyword>
<feature type="signal peptide" evidence="11">
    <location>
        <begin position="1"/>
        <end position="24"/>
    </location>
</feature>
<evidence type="ECO:0000256" key="8">
    <source>
        <dbReference type="ARBA" id="ARBA00023180"/>
    </source>
</evidence>
<dbReference type="Pfam" id="PF00450">
    <property type="entry name" value="Peptidase_S10"/>
    <property type="match status" value="2"/>
</dbReference>
<dbReference type="Proteomes" id="UP000604825">
    <property type="component" value="Unassembled WGS sequence"/>
</dbReference>
<comment type="subunit">
    <text evidence="10">Carboxypeptidase II is a dimer, where each monomer is composed of two chains linked by a disulfide bond.</text>
</comment>
<dbReference type="PROSITE" id="PS00560">
    <property type="entry name" value="CARBOXYPEPT_SER_HIS"/>
    <property type="match status" value="1"/>
</dbReference>
<dbReference type="EMBL" id="CAJGYO010000005">
    <property type="protein sequence ID" value="CAD6232776.1"/>
    <property type="molecule type" value="Genomic_DNA"/>
</dbReference>
<keyword evidence="13" id="KW-1185">Reference proteome</keyword>
<sequence>MAAATVLLAAILVLSLSYCCAASAATTVTAAAESDRIDRLPGQPPVNFSMYSGYVTVDAAAGRALFYWLMEASGVPAHSAPLVLWLNGGPGCSSVGYGAMEELGAFRVNPDGETLSLNPYAWNKGHYVPQLSQVVYRNNKGTLNLKGFMVGNAVTDVYHDYKGTFEYWWTHGLISDETYVKLWEACKYDVSEHPSEECKKIFEVAEAEQGNIDSYSIYTPTCNKTSLHKRRQIRGRMPWLPRGYDPCTELYSTNYYNLPEVQEAFHANVTGIPYAWIGCSDPIYEYWKDSPGSMLPIYRELISAGLGIWVFSGDTDSVVPLTASRYSIDALSLPTITKWYPWYYDKEVGGWCQVYQGLTLVTVRGAGHEVPLHRPRQALKLFEHFLRDVPMPKPVESVQSY</sequence>
<comment type="catalytic activity">
    <reaction evidence="1">
        <text>Preferential release of a C-terminal arginine or lysine residue.</text>
        <dbReference type="EC" id="3.4.16.6"/>
    </reaction>
</comment>
<dbReference type="SUPFAM" id="SSF53474">
    <property type="entry name" value="alpha/beta-Hydrolases"/>
    <property type="match status" value="1"/>
</dbReference>
<evidence type="ECO:0000256" key="7">
    <source>
        <dbReference type="ARBA" id="ARBA00023157"/>
    </source>
</evidence>
<comment type="caution">
    <text evidence="12">The sequence shown here is derived from an EMBL/GenBank/DDBJ whole genome shotgun (WGS) entry which is preliminary data.</text>
</comment>
<evidence type="ECO:0000256" key="11">
    <source>
        <dbReference type="SAM" id="SignalP"/>
    </source>
</evidence>
<dbReference type="InterPro" id="IPR033124">
    <property type="entry name" value="Ser_caboxypep_his_AS"/>
</dbReference>
<evidence type="ECO:0000313" key="12">
    <source>
        <dbReference type="EMBL" id="CAD6232776.1"/>
    </source>
</evidence>
<accession>A0A811P3C9</accession>
<evidence type="ECO:0000256" key="5">
    <source>
        <dbReference type="ARBA" id="ARBA00022801"/>
    </source>
</evidence>
<dbReference type="EC" id="3.4.16.6" evidence="9"/>
<keyword evidence="8" id="KW-0325">Glycoprotein</keyword>
<comment type="similarity">
    <text evidence="2">Belongs to the peptidase S10 family.</text>
</comment>
<dbReference type="Gene3D" id="3.40.50.11320">
    <property type="match status" value="1"/>
</dbReference>
<dbReference type="GO" id="GO:0005773">
    <property type="term" value="C:vacuole"/>
    <property type="evidence" value="ECO:0007669"/>
    <property type="project" value="TreeGrafter"/>
</dbReference>
<dbReference type="OrthoDB" id="443318at2759"/>
<keyword evidence="3" id="KW-0121">Carboxypeptidase</keyword>
<evidence type="ECO:0000256" key="2">
    <source>
        <dbReference type="ARBA" id="ARBA00009431"/>
    </source>
</evidence>
<dbReference type="Gene3D" id="6.10.250.940">
    <property type="match status" value="1"/>
</dbReference>
<dbReference type="PANTHER" id="PTHR11802:SF296">
    <property type="entry name" value="CARBOXYPEPTIDASE"/>
    <property type="match status" value="1"/>
</dbReference>
<evidence type="ECO:0000256" key="4">
    <source>
        <dbReference type="ARBA" id="ARBA00022670"/>
    </source>
</evidence>
<dbReference type="FunFam" id="3.40.50.11320:FF:000003">
    <property type="entry name" value="Carboxypeptidase"/>
    <property type="match status" value="1"/>
</dbReference>
<evidence type="ECO:0000256" key="10">
    <source>
        <dbReference type="ARBA" id="ARBA00064289"/>
    </source>
</evidence>